<evidence type="ECO:0000256" key="1">
    <source>
        <dbReference type="SAM" id="Phobius"/>
    </source>
</evidence>
<keyword evidence="1" id="KW-0472">Membrane</keyword>
<dbReference type="OMA" id="VNAVKMH"/>
<evidence type="ECO:0000313" key="3">
    <source>
        <dbReference type="Proteomes" id="UP000019132"/>
    </source>
</evidence>
<organism evidence="2 3">
    <name type="scientific">Globisporangium ultimum (strain ATCC 200006 / CBS 805.95 / DAOM BR144)</name>
    <name type="common">Pythium ultimum</name>
    <dbReference type="NCBI Taxonomy" id="431595"/>
    <lineage>
        <taxon>Eukaryota</taxon>
        <taxon>Sar</taxon>
        <taxon>Stramenopiles</taxon>
        <taxon>Oomycota</taxon>
        <taxon>Peronosporomycetes</taxon>
        <taxon>Pythiales</taxon>
        <taxon>Pythiaceae</taxon>
        <taxon>Globisporangium</taxon>
    </lineage>
</organism>
<reference evidence="3" key="2">
    <citation type="submission" date="2010-04" db="EMBL/GenBank/DDBJ databases">
        <authorList>
            <person name="Buell R."/>
            <person name="Hamilton J."/>
            <person name="Hostetler J."/>
        </authorList>
    </citation>
    <scope>NUCLEOTIDE SEQUENCE [LARGE SCALE GENOMIC DNA]</scope>
    <source>
        <strain evidence="3">DAOM:BR144</strain>
    </source>
</reference>
<protein>
    <submittedName>
        <fullName evidence="2">Uncharacterized protein</fullName>
    </submittedName>
</protein>
<dbReference type="Proteomes" id="UP000019132">
    <property type="component" value="Unassembled WGS sequence"/>
</dbReference>
<keyword evidence="1" id="KW-0812">Transmembrane</keyword>
<reference evidence="2" key="3">
    <citation type="submission" date="2015-02" db="UniProtKB">
        <authorList>
            <consortium name="EnsemblProtists"/>
        </authorList>
    </citation>
    <scope>IDENTIFICATION</scope>
    <source>
        <strain evidence="2">DAOM BR144</strain>
    </source>
</reference>
<proteinExistence type="predicted"/>
<dbReference type="VEuPathDB" id="FungiDB:PYU1_G005167"/>
<dbReference type="InParanoid" id="K3WJN6"/>
<keyword evidence="3" id="KW-1185">Reference proteome</keyword>
<dbReference type="EnsemblProtists" id="PYU1_T005178">
    <property type="protein sequence ID" value="PYU1_T005178"/>
    <property type="gene ID" value="PYU1_G005167"/>
</dbReference>
<name>K3WJN6_GLOUD</name>
<dbReference type="STRING" id="431595.K3WJN6"/>
<evidence type="ECO:0000313" key="2">
    <source>
        <dbReference type="EnsemblProtists" id="PYU1_T005178"/>
    </source>
</evidence>
<reference evidence="3" key="1">
    <citation type="journal article" date="2010" name="Genome Biol.">
        <title>Genome sequence of the necrotrophic plant pathogen Pythium ultimum reveals original pathogenicity mechanisms and effector repertoire.</title>
        <authorList>
            <person name="Levesque C.A."/>
            <person name="Brouwer H."/>
            <person name="Cano L."/>
            <person name="Hamilton J.P."/>
            <person name="Holt C."/>
            <person name="Huitema E."/>
            <person name="Raffaele S."/>
            <person name="Robideau G.P."/>
            <person name="Thines M."/>
            <person name="Win J."/>
            <person name="Zerillo M.M."/>
            <person name="Beakes G.W."/>
            <person name="Boore J.L."/>
            <person name="Busam D."/>
            <person name="Dumas B."/>
            <person name="Ferriera S."/>
            <person name="Fuerstenberg S.I."/>
            <person name="Gachon C.M."/>
            <person name="Gaulin E."/>
            <person name="Govers F."/>
            <person name="Grenville-Briggs L."/>
            <person name="Horner N."/>
            <person name="Hostetler J."/>
            <person name="Jiang R.H."/>
            <person name="Johnson J."/>
            <person name="Krajaejun T."/>
            <person name="Lin H."/>
            <person name="Meijer H.J."/>
            <person name="Moore B."/>
            <person name="Morris P."/>
            <person name="Phuntmart V."/>
            <person name="Puiu D."/>
            <person name="Shetty J."/>
            <person name="Stajich J.E."/>
            <person name="Tripathy S."/>
            <person name="Wawra S."/>
            <person name="van West P."/>
            <person name="Whitty B.R."/>
            <person name="Coutinho P.M."/>
            <person name="Henrissat B."/>
            <person name="Martin F."/>
            <person name="Thomas P.D."/>
            <person name="Tyler B.M."/>
            <person name="De Vries R.P."/>
            <person name="Kamoun S."/>
            <person name="Yandell M."/>
            <person name="Tisserat N."/>
            <person name="Buell C.R."/>
        </authorList>
    </citation>
    <scope>NUCLEOTIDE SEQUENCE</scope>
    <source>
        <strain evidence="3">DAOM:BR144</strain>
    </source>
</reference>
<accession>K3WJN6</accession>
<feature type="transmembrane region" description="Helical" evidence="1">
    <location>
        <begin position="69"/>
        <end position="89"/>
    </location>
</feature>
<dbReference type="AlphaFoldDB" id="K3WJN6"/>
<dbReference type="HOGENOM" id="CLU_2031342_0_0_1"/>
<keyword evidence="1" id="KW-1133">Transmembrane helix</keyword>
<sequence length="122" mass="13983">MWSCIESSSTCLLHKAEHAVHKYLKYYGMISKVYRELMVLELVGLGVKMVKEIPIVNAYGKKYHRISNLTIFILALALIIQAICVFSVLRKVNRQLDKDELVNTADLVNAVKMHQALLQRHT</sequence>
<dbReference type="EMBL" id="GL376564">
    <property type="status" value="NOT_ANNOTATED_CDS"/>
    <property type="molecule type" value="Genomic_DNA"/>
</dbReference>